<gene>
    <name evidence="1" type="ORF">K9W45_01815</name>
</gene>
<organism evidence="1">
    <name type="scientific">Candidatus Heimdallarchaeum aukensis</name>
    <dbReference type="NCBI Taxonomy" id="2876573"/>
    <lineage>
        <taxon>Archaea</taxon>
        <taxon>Promethearchaeati</taxon>
        <taxon>Candidatus Heimdallarchaeota</taxon>
        <taxon>Candidatus Heimdallarchaeia (ex Rinke et al. 2021) (nom. nud.)</taxon>
        <taxon>Candidatus Heimdallarchaeales</taxon>
        <taxon>Candidatus Heimdallarchaeaceae</taxon>
        <taxon>Candidatus Heimdallarchaeum</taxon>
    </lineage>
</organism>
<reference evidence="1" key="1">
    <citation type="journal article" date="2022" name="Nat. Microbiol.">
        <title>Unique mobile elements and scalable gene flow at the prokaryote-eukaryote boundary revealed by circularized Asgard archaea genomes.</title>
        <authorList>
            <person name="Wu F."/>
            <person name="Speth D.R."/>
            <person name="Philosof A."/>
            <person name="Cremiere A."/>
            <person name="Narayanan A."/>
            <person name="Barco R.A."/>
            <person name="Connon S.A."/>
            <person name="Amend J.P."/>
            <person name="Antoshechkin I.A."/>
            <person name="Orphan V.J."/>
        </authorList>
    </citation>
    <scope>NUCLEOTIDE SEQUENCE</scope>
    <source>
        <strain evidence="1">PM71</strain>
    </source>
</reference>
<accession>A0A9Y1BLE9</accession>
<evidence type="ECO:0000313" key="1">
    <source>
        <dbReference type="EMBL" id="UJG41213.1"/>
    </source>
</evidence>
<dbReference type="Proteomes" id="UP001201020">
    <property type="component" value="Chromosome"/>
</dbReference>
<name>A0A9Y1BLE9_9ARCH</name>
<dbReference type="AlphaFoldDB" id="A0A9Y1BLE9"/>
<dbReference type="EMBL" id="CP084166">
    <property type="protein sequence ID" value="UJG41213.1"/>
    <property type="molecule type" value="Genomic_DNA"/>
</dbReference>
<protein>
    <submittedName>
        <fullName evidence="1">Uncharacterized protein</fullName>
    </submittedName>
</protein>
<proteinExistence type="predicted"/>
<sequence length="301" mass="35115">MNRQIEYQCDECKKIRMLLISDAIELKSLMLDVGTIEFVDVHRCIDDEIKASLLYIDSYNKVRSQCIIEAEENDDTKNELDNLIPTVPKTDFPKIQIVPTSDFGSFNLKGFKIKDKLRQCYYLLNENAKGEKIKVISLLKFIEFEATIAPEIDKKIAERWIKRTVKLIESVPILEDIVITFLPSYLDNFITFEPKEREINELELLFNSPISVIYTTEDKKKLFQENWKTICPDLGSTGYRMYNTILEECADEIEKSIIDVYFQIGSQYTFPYFLASINELISLGLICFEKLEFITIKRPND</sequence>